<organism evidence="1 2">
    <name type="scientific">Trichonephila inaurata madagascariensis</name>
    <dbReference type="NCBI Taxonomy" id="2747483"/>
    <lineage>
        <taxon>Eukaryota</taxon>
        <taxon>Metazoa</taxon>
        <taxon>Ecdysozoa</taxon>
        <taxon>Arthropoda</taxon>
        <taxon>Chelicerata</taxon>
        <taxon>Arachnida</taxon>
        <taxon>Araneae</taxon>
        <taxon>Araneomorphae</taxon>
        <taxon>Entelegynae</taxon>
        <taxon>Araneoidea</taxon>
        <taxon>Nephilidae</taxon>
        <taxon>Trichonephila</taxon>
        <taxon>Trichonephila inaurata</taxon>
    </lineage>
</organism>
<protein>
    <submittedName>
        <fullName evidence="1">Uncharacterized protein</fullName>
    </submittedName>
</protein>
<dbReference type="Proteomes" id="UP000886998">
    <property type="component" value="Unassembled WGS sequence"/>
</dbReference>
<name>A0A8X6JW62_9ARAC</name>
<reference evidence="1" key="1">
    <citation type="submission" date="2020-08" db="EMBL/GenBank/DDBJ databases">
        <title>Multicomponent nature underlies the extraordinary mechanical properties of spider dragline silk.</title>
        <authorList>
            <person name="Kono N."/>
            <person name="Nakamura H."/>
            <person name="Mori M."/>
            <person name="Yoshida Y."/>
            <person name="Ohtoshi R."/>
            <person name="Malay A.D."/>
            <person name="Moran D.A.P."/>
            <person name="Tomita M."/>
            <person name="Numata K."/>
            <person name="Arakawa K."/>
        </authorList>
    </citation>
    <scope>NUCLEOTIDE SEQUENCE</scope>
</reference>
<accession>A0A8X6JW62</accession>
<dbReference type="EMBL" id="BMAV01027869">
    <property type="protein sequence ID" value="GFS62998.1"/>
    <property type="molecule type" value="Genomic_DNA"/>
</dbReference>
<evidence type="ECO:0000313" key="2">
    <source>
        <dbReference type="Proteomes" id="UP000886998"/>
    </source>
</evidence>
<sequence length="101" mass="11437">MFLQWSYPALACHKISSDRVNTYSDTASTVAFVDVFLRNGFGSFYFQNVATTTKGALVPNRQISLVCIMGILTYRIKRNFPRDYDCAGVVVDIRDGVERKE</sequence>
<dbReference type="OrthoDB" id="10403576at2759"/>
<proteinExistence type="predicted"/>
<gene>
    <name evidence="1" type="ORF">TNIN_492301</name>
</gene>
<keyword evidence="2" id="KW-1185">Reference proteome</keyword>
<evidence type="ECO:0000313" key="1">
    <source>
        <dbReference type="EMBL" id="GFS62998.1"/>
    </source>
</evidence>
<comment type="caution">
    <text evidence="1">The sequence shown here is derived from an EMBL/GenBank/DDBJ whole genome shotgun (WGS) entry which is preliminary data.</text>
</comment>
<dbReference type="AlphaFoldDB" id="A0A8X6JW62"/>